<evidence type="ECO:0000256" key="1">
    <source>
        <dbReference type="SAM" id="MobiDB-lite"/>
    </source>
</evidence>
<sequence length="866" mass="91654">MSRRTVASILVALVAAGGLFVIEPAPEPAKGAPEAGGSGGSSVIVTGRKQGFEDFTNLALTVSKTRNLTNEAIAITWTGATPTPRTSQLATDFLQFMQCWGNPEAKDFRETCAFGMDLDKPALIGSGGFESTAQAGRRAIYKGDGQVYPIRDPDETPEKTGVRADARMVPFKTVTGERSRDGSAAEPYGTVFDPSAGTRPEEDFDVMGRFLAKETTNEYPYALTAADGTGRVIFEVQNDRLAPNLGCGAPYPAPSGQQEPRPCYLVIVPRGHHNPYNGENVSPRQAAVHGSPFTPALWQHRIVVPLQFAPVEGGCSLDKAERRTAGTEAVAEAVTSWQPVLCANDGPVFGYSAISDFEAAQQVTSPSGSAPGLVYSADPVPSSNPPLVHAPATLSSTVVAINIDYNIINPLHVSGQPPPDEVQRRHGLAVTDLKLTPRLLAKLLTQSYQNDTLTPLAAAPHSIRYDEEFLDLNPDFRYWGRERSATLAGLIVSVGNSAAARDLWRWILSDPDAKAWVQGQRDDGQGMWVNPAYKDLFATPQETFPKSDPGCYRETRFEPIQGRNVEFPLCTLDKWPYMGSMSEAALQTLRAATKGKEQPLRPDPNNPGDATPCCRYADMARKSPGSRFVMSITDSASAAKYGLFTAQLCKTKRDSAGNYVADDCRAPTREAVTAAAATAVASEVRGASVIDPVKAWATPGAYPLTSVSYAVADTSEPAAARKEYARLMRYAAGAGQDPGEAWGQLPEGYVPLPAALREQAMVSASQLENWVSPTTPAPTGGDPGSGDPSPGATPPAPAGVPSGGLTPSAATPAPGTPPVAAPAAQATQGSPLGIIRFILIAALLMGLVGGIAGPILQRFAVRTGRK</sequence>
<dbReference type="Proteomes" id="UP000482800">
    <property type="component" value="Unassembled WGS sequence"/>
</dbReference>
<feature type="compositionally biased region" description="Low complexity" evidence="1">
    <location>
        <begin position="799"/>
        <end position="813"/>
    </location>
</feature>
<feature type="region of interest" description="Disordered" evidence="1">
    <location>
        <begin position="770"/>
        <end position="824"/>
    </location>
</feature>
<comment type="caution">
    <text evidence="3">The sequence shown here is derived from an EMBL/GenBank/DDBJ whole genome shotgun (WGS) entry which is preliminary data.</text>
</comment>
<dbReference type="SUPFAM" id="SSF53850">
    <property type="entry name" value="Periplasmic binding protein-like II"/>
    <property type="match status" value="1"/>
</dbReference>
<evidence type="ECO:0008006" key="5">
    <source>
        <dbReference type="Google" id="ProtNLM"/>
    </source>
</evidence>
<keyword evidence="2" id="KW-0472">Membrane</keyword>
<proteinExistence type="predicted"/>
<name>A0A6V8KU98_9ACTN</name>
<evidence type="ECO:0000256" key="2">
    <source>
        <dbReference type="SAM" id="Phobius"/>
    </source>
</evidence>
<gene>
    <name evidence="3" type="ORF">Phou_096060</name>
</gene>
<evidence type="ECO:0000313" key="3">
    <source>
        <dbReference type="EMBL" id="GFJ85426.1"/>
    </source>
</evidence>
<keyword evidence="4" id="KW-1185">Reference proteome</keyword>
<feature type="region of interest" description="Disordered" evidence="1">
    <location>
        <begin position="175"/>
        <end position="199"/>
    </location>
</feature>
<reference evidence="3 4" key="2">
    <citation type="submission" date="2020-03" db="EMBL/GenBank/DDBJ databases">
        <authorList>
            <person name="Ichikawa N."/>
            <person name="Kimura A."/>
            <person name="Kitahashi Y."/>
            <person name="Uohara A."/>
        </authorList>
    </citation>
    <scope>NUCLEOTIDE SEQUENCE [LARGE SCALE GENOMIC DNA]</scope>
    <source>
        <strain evidence="3 4">NBRC 108639</strain>
    </source>
</reference>
<dbReference type="AlphaFoldDB" id="A0A6V8KU98"/>
<keyword evidence="2" id="KW-0812">Transmembrane</keyword>
<organism evidence="3 4">
    <name type="scientific">Phytohabitans houttuyneae</name>
    <dbReference type="NCBI Taxonomy" id="1076126"/>
    <lineage>
        <taxon>Bacteria</taxon>
        <taxon>Bacillati</taxon>
        <taxon>Actinomycetota</taxon>
        <taxon>Actinomycetes</taxon>
        <taxon>Micromonosporales</taxon>
        <taxon>Micromonosporaceae</taxon>
    </lineage>
</organism>
<accession>A0A6V8KU98</accession>
<protein>
    <recommendedName>
        <fullName evidence="5">PBP domain-containing protein</fullName>
    </recommendedName>
</protein>
<feature type="transmembrane region" description="Helical" evidence="2">
    <location>
        <begin position="834"/>
        <end position="856"/>
    </location>
</feature>
<evidence type="ECO:0000313" key="4">
    <source>
        <dbReference type="Proteomes" id="UP000482800"/>
    </source>
</evidence>
<reference evidence="3 4" key="1">
    <citation type="submission" date="2020-03" db="EMBL/GenBank/DDBJ databases">
        <title>Whole genome shotgun sequence of Phytohabitans houttuyneae NBRC 108639.</title>
        <authorList>
            <person name="Komaki H."/>
            <person name="Tamura T."/>
        </authorList>
    </citation>
    <scope>NUCLEOTIDE SEQUENCE [LARGE SCALE GENOMIC DNA]</scope>
    <source>
        <strain evidence="3 4">NBRC 108639</strain>
    </source>
</reference>
<dbReference type="RefSeq" id="WP_173070479.1">
    <property type="nucleotide sequence ID" value="NZ_BAABGO010000041.1"/>
</dbReference>
<keyword evidence="2" id="KW-1133">Transmembrane helix</keyword>
<feature type="compositionally biased region" description="Low complexity" evidence="1">
    <location>
        <begin position="772"/>
        <end position="790"/>
    </location>
</feature>
<dbReference type="EMBL" id="BLPF01000004">
    <property type="protein sequence ID" value="GFJ85426.1"/>
    <property type="molecule type" value="Genomic_DNA"/>
</dbReference>
<dbReference type="Gene3D" id="3.40.190.10">
    <property type="entry name" value="Periplasmic binding protein-like II"/>
    <property type="match status" value="1"/>
</dbReference>